<protein>
    <submittedName>
        <fullName evidence="2">Uncharacterized protein</fullName>
    </submittedName>
</protein>
<keyword evidence="1" id="KW-0812">Transmembrane</keyword>
<organism evidence="2 3">
    <name type="scientific">Rubrobacter tropicus</name>
    <dbReference type="NCBI Taxonomy" id="2653851"/>
    <lineage>
        <taxon>Bacteria</taxon>
        <taxon>Bacillati</taxon>
        <taxon>Actinomycetota</taxon>
        <taxon>Rubrobacteria</taxon>
        <taxon>Rubrobacterales</taxon>
        <taxon>Rubrobacteraceae</taxon>
        <taxon>Rubrobacter</taxon>
    </lineage>
</organism>
<feature type="transmembrane region" description="Helical" evidence="1">
    <location>
        <begin position="31"/>
        <end position="56"/>
    </location>
</feature>
<keyword evidence="3" id="KW-1185">Reference proteome</keyword>
<dbReference type="AlphaFoldDB" id="A0A6G8QA79"/>
<keyword evidence="1" id="KW-0472">Membrane</keyword>
<gene>
    <name evidence="2" type="ORF">GBA63_12470</name>
</gene>
<evidence type="ECO:0000313" key="2">
    <source>
        <dbReference type="EMBL" id="QIN83359.1"/>
    </source>
</evidence>
<accession>A0A6G8QA79</accession>
<reference evidence="2 3" key="1">
    <citation type="submission" date="2019-10" db="EMBL/GenBank/DDBJ databases">
        <title>Rubrobacter sp nov SCSIO 52090 isolated from a deep-sea sediment in the South China Sea.</title>
        <authorList>
            <person name="Chen R.W."/>
        </authorList>
    </citation>
    <scope>NUCLEOTIDE SEQUENCE [LARGE SCALE GENOMIC DNA]</scope>
    <source>
        <strain evidence="2 3">SCSIO 52909</strain>
    </source>
</reference>
<sequence length="62" mass="6585">MLTIGPVEILVFLLAGALLVFLATRKRVDPLMVVLLVIVLSPFVAMGLAFFTGAILDVFAPA</sequence>
<evidence type="ECO:0000256" key="1">
    <source>
        <dbReference type="SAM" id="Phobius"/>
    </source>
</evidence>
<dbReference type="KEGG" id="rub:GBA63_12470"/>
<keyword evidence="1" id="KW-1133">Transmembrane helix</keyword>
<proteinExistence type="predicted"/>
<dbReference type="EMBL" id="CP045119">
    <property type="protein sequence ID" value="QIN83359.1"/>
    <property type="molecule type" value="Genomic_DNA"/>
</dbReference>
<name>A0A6G8QA79_9ACTN</name>
<evidence type="ECO:0000313" key="3">
    <source>
        <dbReference type="Proteomes" id="UP000501452"/>
    </source>
</evidence>
<dbReference type="Proteomes" id="UP000501452">
    <property type="component" value="Chromosome"/>
</dbReference>
<feature type="transmembrane region" description="Helical" evidence="1">
    <location>
        <begin position="6"/>
        <end position="24"/>
    </location>
</feature>